<dbReference type="STRING" id="1280514.AXFE_19110"/>
<keyword evidence="6 7" id="KW-0418">Kinase</keyword>
<organism evidence="9 10">
    <name type="scientific">Acidithrix ferrooxidans</name>
    <dbReference type="NCBI Taxonomy" id="1280514"/>
    <lineage>
        <taxon>Bacteria</taxon>
        <taxon>Bacillati</taxon>
        <taxon>Actinomycetota</taxon>
        <taxon>Acidimicrobiia</taxon>
        <taxon>Acidimicrobiales</taxon>
        <taxon>Acidimicrobiaceae</taxon>
        <taxon>Acidithrix</taxon>
    </lineage>
</organism>
<dbReference type="GO" id="GO:0019379">
    <property type="term" value="P:sulfate assimilation, phosphoadenylyl sulfate reduction by phosphoadenylyl-sulfate reductase (thioredoxin)"/>
    <property type="evidence" value="ECO:0007669"/>
    <property type="project" value="TreeGrafter"/>
</dbReference>
<dbReference type="Pfam" id="PF01583">
    <property type="entry name" value="APS_kinase"/>
    <property type="match status" value="1"/>
</dbReference>
<dbReference type="InterPro" id="IPR027417">
    <property type="entry name" value="P-loop_NTPase"/>
</dbReference>
<dbReference type="EC" id="2.7.1.25" evidence="2 6"/>
<dbReference type="EMBL" id="JXYS01000061">
    <property type="protein sequence ID" value="KJF17198.1"/>
    <property type="molecule type" value="Genomic_DNA"/>
</dbReference>
<dbReference type="PANTHER" id="PTHR42700:SF1">
    <property type="entry name" value="SULFATE ADENYLYLTRANSFERASE"/>
    <property type="match status" value="1"/>
</dbReference>
<comment type="pathway">
    <text evidence="6 7">Sulfur metabolism; hydrogen sulfide biosynthesis; sulfite from sulfate: step 2/3.</text>
</comment>
<evidence type="ECO:0000256" key="3">
    <source>
        <dbReference type="ARBA" id="ARBA00022679"/>
    </source>
</evidence>
<evidence type="ECO:0000256" key="2">
    <source>
        <dbReference type="ARBA" id="ARBA00012121"/>
    </source>
</evidence>
<dbReference type="GO" id="GO:0004020">
    <property type="term" value="F:adenylylsulfate kinase activity"/>
    <property type="evidence" value="ECO:0007669"/>
    <property type="project" value="UniProtKB-UniRule"/>
</dbReference>
<dbReference type="GO" id="GO:0005524">
    <property type="term" value="F:ATP binding"/>
    <property type="evidence" value="ECO:0007669"/>
    <property type="project" value="UniProtKB-UniRule"/>
</dbReference>
<comment type="caution">
    <text evidence="9">The sequence shown here is derived from an EMBL/GenBank/DDBJ whole genome shotgun (WGS) entry which is preliminary data.</text>
</comment>
<keyword evidence="10" id="KW-1185">Reference proteome</keyword>
<dbReference type="GO" id="GO:0010134">
    <property type="term" value="P:sulfate assimilation via adenylyl sulfate reduction"/>
    <property type="evidence" value="ECO:0007669"/>
    <property type="project" value="TreeGrafter"/>
</dbReference>
<dbReference type="PRINTS" id="PR01100">
    <property type="entry name" value="SHIKIMTKNASE"/>
</dbReference>
<dbReference type="AlphaFoldDB" id="A0A0D8HGZ6"/>
<dbReference type="CDD" id="cd02027">
    <property type="entry name" value="APSK"/>
    <property type="match status" value="1"/>
</dbReference>
<gene>
    <name evidence="6 9" type="primary">cysC</name>
    <name evidence="9" type="synonym">sat</name>
    <name evidence="9" type="ORF">AXFE_19110</name>
</gene>
<comment type="function">
    <text evidence="6 7">Catalyzes the synthesis of activated sulfate.</text>
</comment>
<dbReference type="HAMAP" id="MF_00065">
    <property type="entry name" value="Adenylyl_sulf_kinase"/>
    <property type="match status" value="1"/>
</dbReference>
<name>A0A0D8HGZ6_9ACTN</name>
<dbReference type="Proteomes" id="UP000032360">
    <property type="component" value="Unassembled WGS sequence"/>
</dbReference>
<dbReference type="InterPro" id="IPR002891">
    <property type="entry name" value="APS"/>
</dbReference>
<dbReference type="UniPathway" id="UPA00140">
    <property type="reaction ID" value="UER00205"/>
</dbReference>
<keyword evidence="4 6" id="KW-0547">Nucleotide-binding</keyword>
<dbReference type="PANTHER" id="PTHR42700">
    <property type="entry name" value="SULFATE ADENYLYLTRANSFERASE"/>
    <property type="match status" value="1"/>
</dbReference>
<dbReference type="NCBIfam" id="TIGR00455">
    <property type="entry name" value="apsK"/>
    <property type="match status" value="1"/>
</dbReference>
<evidence type="ECO:0000259" key="8">
    <source>
        <dbReference type="Pfam" id="PF01583"/>
    </source>
</evidence>
<dbReference type="RefSeq" id="WP_052605607.1">
    <property type="nucleotide sequence ID" value="NZ_JXYS01000061.1"/>
</dbReference>
<dbReference type="GO" id="GO:0070814">
    <property type="term" value="P:hydrogen sulfide biosynthetic process"/>
    <property type="evidence" value="ECO:0007669"/>
    <property type="project" value="UniProtKB-UniRule"/>
</dbReference>
<dbReference type="SUPFAM" id="SSF52540">
    <property type="entry name" value="P-loop containing nucleoside triphosphate hydrolases"/>
    <property type="match status" value="1"/>
</dbReference>
<comment type="catalytic activity">
    <reaction evidence="1 6 7">
        <text>adenosine 5'-phosphosulfate + ATP = 3'-phosphoadenylyl sulfate + ADP + H(+)</text>
        <dbReference type="Rhea" id="RHEA:24152"/>
        <dbReference type="ChEBI" id="CHEBI:15378"/>
        <dbReference type="ChEBI" id="CHEBI:30616"/>
        <dbReference type="ChEBI" id="CHEBI:58243"/>
        <dbReference type="ChEBI" id="CHEBI:58339"/>
        <dbReference type="ChEBI" id="CHEBI:456216"/>
        <dbReference type="EC" id="2.7.1.25"/>
    </reaction>
</comment>
<feature type="domain" description="APS kinase" evidence="8">
    <location>
        <begin position="10"/>
        <end position="154"/>
    </location>
</feature>
<evidence type="ECO:0000256" key="6">
    <source>
        <dbReference type="HAMAP-Rule" id="MF_00065"/>
    </source>
</evidence>
<evidence type="ECO:0000256" key="1">
    <source>
        <dbReference type="ARBA" id="ARBA00001823"/>
    </source>
</evidence>
<dbReference type="PATRIC" id="fig|1280514.3.peg.2515"/>
<evidence type="ECO:0000256" key="7">
    <source>
        <dbReference type="RuleBase" id="RU004347"/>
    </source>
</evidence>
<protein>
    <recommendedName>
        <fullName evidence="2 6">Adenylyl-sulfate kinase</fullName>
        <ecNumber evidence="2 6">2.7.1.25</ecNumber>
    </recommendedName>
    <alternativeName>
        <fullName evidence="6">APS kinase</fullName>
    </alternativeName>
    <alternativeName>
        <fullName evidence="6">ATP adenosine-5'-phosphosulfate 3'-phosphotransferase</fullName>
    </alternativeName>
    <alternativeName>
        <fullName evidence="6">Adenosine-5'-phosphosulfate kinase</fullName>
    </alternativeName>
</protein>
<comment type="similarity">
    <text evidence="6 7">Belongs to the APS kinase family.</text>
</comment>
<dbReference type="GO" id="GO:0004781">
    <property type="term" value="F:sulfate adenylyltransferase (ATP) activity"/>
    <property type="evidence" value="ECO:0007669"/>
    <property type="project" value="TreeGrafter"/>
</dbReference>
<keyword evidence="6" id="KW-0597">Phosphoprotein</keyword>
<dbReference type="Gene3D" id="3.40.50.300">
    <property type="entry name" value="P-loop containing nucleotide triphosphate hydrolases"/>
    <property type="match status" value="1"/>
</dbReference>
<evidence type="ECO:0000256" key="4">
    <source>
        <dbReference type="ARBA" id="ARBA00022741"/>
    </source>
</evidence>
<evidence type="ECO:0000256" key="5">
    <source>
        <dbReference type="ARBA" id="ARBA00022840"/>
    </source>
</evidence>
<evidence type="ECO:0000313" key="10">
    <source>
        <dbReference type="Proteomes" id="UP000032360"/>
    </source>
</evidence>
<dbReference type="InterPro" id="IPR059117">
    <property type="entry name" value="APS_kinase_dom"/>
</dbReference>
<evidence type="ECO:0000313" key="9">
    <source>
        <dbReference type="EMBL" id="KJF17198.1"/>
    </source>
</evidence>
<feature type="binding site" evidence="6">
    <location>
        <begin position="15"/>
        <end position="22"/>
    </location>
    <ligand>
        <name>ATP</name>
        <dbReference type="ChEBI" id="CHEBI:30616"/>
    </ligand>
</feature>
<accession>A0A0D8HGZ6</accession>
<dbReference type="OrthoDB" id="9804504at2"/>
<dbReference type="InterPro" id="IPR050512">
    <property type="entry name" value="Sulf_AdTrans/APS_kinase"/>
</dbReference>
<proteinExistence type="inferred from homology"/>
<keyword evidence="3 6" id="KW-0808">Transferase</keyword>
<dbReference type="GO" id="GO:0005737">
    <property type="term" value="C:cytoplasm"/>
    <property type="evidence" value="ECO:0007669"/>
    <property type="project" value="TreeGrafter"/>
</dbReference>
<sequence>MPQFPTHAPVLWFTGLSGAGKTTIAREIHQELTNRGIKVELLDGDEIRAVLSPDLGFSRKDRDLQVQRLGYIASLLARNRVVVLVSAISPYESSRNQALSMCERGREIHVHAPFETVLQRDTKGLYKKALAGEIKGLTGYDDPYEAPTQPDLFVPTAELELDQAKELVMRFLEKELADAGI</sequence>
<feature type="active site" description="Phosphoserine intermediate" evidence="6">
    <location>
        <position position="89"/>
    </location>
</feature>
<reference evidence="9 10" key="1">
    <citation type="submission" date="2015-01" db="EMBL/GenBank/DDBJ databases">
        <title>Draft genome of the acidophilic iron oxidizer Acidithrix ferrooxidans strain Py-F3.</title>
        <authorList>
            <person name="Poehlein A."/>
            <person name="Eisen S."/>
            <person name="Schloemann M."/>
            <person name="Johnson B.D."/>
            <person name="Daniel R."/>
            <person name="Muehling M."/>
        </authorList>
    </citation>
    <scope>NUCLEOTIDE SEQUENCE [LARGE SCALE GENOMIC DNA]</scope>
    <source>
        <strain evidence="9 10">Py-F3</strain>
    </source>
</reference>
<keyword evidence="5 6" id="KW-0067">ATP-binding</keyword>